<dbReference type="PATRIC" id="fig|1590043.3.peg.1906"/>
<feature type="signal peptide" evidence="1">
    <location>
        <begin position="1"/>
        <end position="22"/>
    </location>
</feature>
<evidence type="ECO:0000313" key="3">
    <source>
        <dbReference type="EMBL" id="KRG20949.1"/>
    </source>
</evidence>
<name>A0A0Q9YJV5_9GAMM</name>
<dbReference type="Gene3D" id="2.40.128.110">
    <property type="entry name" value="Lipid/polyisoprenoid-binding, YceI-like"/>
    <property type="match status" value="1"/>
</dbReference>
<accession>A0A0Q9YJV5</accession>
<sequence>MKAKLLINTILLCAGFNTTLHAQSYTLDPLHSYVAWQISHFDFSNPSGKWFATGTLNYDPNNLAASKVNATLKLADGVTGIPDLDKHLKGKLFFNVEQFPNATFVSDKIEIADKQIKKVHGQLTLHGVTKPITLLVKLNKIGNNPISDKPSIGFSATTQLKRSDFGITTMLPGIGDDVNLSIEIEASA</sequence>
<protein>
    <submittedName>
        <fullName evidence="4">YceI family protein</fullName>
    </submittedName>
</protein>
<gene>
    <name evidence="4" type="ORF">HT99x_001505</name>
    <name evidence="3" type="ORF">HT99x_01869</name>
</gene>
<proteinExistence type="predicted"/>
<dbReference type="SUPFAM" id="SSF101874">
    <property type="entry name" value="YceI-like"/>
    <property type="match status" value="1"/>
</dbReference>
<dbReference type="RefSeq" id="WP_075066495.1">
    <property type="nucleotide sequence ID" value="NZ_LKAJ02000001.1"/>
</dbReference>
<keyword evidence="5" id="KW-1185">Reference proteome</keyword>
<evidence type="ECO:0000259" key="2">
    <source>
        <dbReference type="SMART" id="SM00867"/>
    </source>
</evidence>
<dbReference type="AlphaFoldDB" id="A0A0Q9YJV5"/>
<dbReference type="Proteomes" id="UP000051497">
    <property type="component" value="Unassembled WGS sequence"/>
</dbReference>
<keyword evidence="1" id="KW-0732">Signal</keyword>
<dbReference type="EMBL" id="LKAJ01000007">
    <property type="protein sequence ID" value="KRG20949.1"/>
    <property type="molecule type" value="Genomic_DNA"/>
</dbReference>
<feature type="chain" id="PRO_5043129663" evidence="1">
    <location>
        <begin position="23"/>
        <end position="188"/>
    </location>
</feature>
<dbReference type="InterPro" id="IPR036761">
    <property type="entry name" value="TTHA0802/YceI-like_sf"/>
</dbReference>
<reference evidence="3" key="1">
    <citation type="submission" date="2015-09" db="EMBL/GenBank/DDBJ databases">
        <title>Draft Genome Sequences of Two Novel Amoeba-resistant Intranuclear Bacteria, Candidatus Berkiella cookevillensis and Candidatus Berkiella aquae.</title>
        <authorList>
            <person name="Mehari Y.T."/>
            <person name="Arivett B.A."/>
            <person name="Farone A.L."/>
            <person name="Gunderson J.H."/>
            <person name="Farone M.B."/>
        </authorList>
    </citation>
    <scope>NUCLEOTIDE SEQUENCE [LARGE SCALE GENOMIC DNA]</scope>
    <source>
        <strain evidence="3">HT99</strain>
    </source>
</reference>
<evidence type="ECO:0000256" key="1">
    <source>
        <dbReference type="SAM" id="SignalP"/>
    </source>
</evidence>
<evidence type="ECO:0000313" key="5">
    <source>
        <dbReference type="Proteomes" id="UP000051497"/>
    </source>
</evidence>
<dbReference type="EMBL" id="LKAJ02000001">
    <property type="protein sequence ID" value="MCS5710096.1"/>
    <property type="molecule type" value="Genomic_DNA"/>
</dbReference>
<dbReference type="PANTHER" id="PTHR34406:SF1">
    <property type="entry name" value="PROTEIN YCEI"/>
    <property type="match status" value="1"/>
</dbReference>
<dbReference type="Pfam" id="PF04264">
    <property type="entry name" value="YceI"/>
    <property type="match status" value="1"/>
</dbReference>
<evidence type="ECO:0000313" key="4">
    <source>
        <dbReference type="EMBL" id="MCS5710096.1"/>
    </source>
</evidence>
<organism evidence="3">
    <name type="scientific">Candidatus Berkiella aquae</name>
    <dbReference type="NCBI Taxonomy" id="295108"/>
    <lineage>
        <taxon>Bacteria</taxon>
        <taxon>Pseudomonadati</taxon>
        <taxon>Pseudomonadota</taxon>
        <taxon>Gammaproteobacteria</taxon>
        <taxon>Candidatus Berkiellales</taxon>
        <taxon>Candidatus Berkiellaceae</taxon>
        <taxon>Candidatus Berkiella</taxon>
    </lineage>
</organism>
<dbReference type="STRING" id="295108.HT99x_01869"/>
<dbReference type="InterPro" id="IPR007372">
    <property type="entry name" value="Lipid/polyisoprenoid-bd_YceI"/>
</dbReference>
<dbReference type="PANTHER" id="PTHR34406">
    <property type="entry name" value="PROTEIN YCEI"/>
    <property type="match status" value="1"/>
</dbReference>
<reference evidence="4" key="2">
    <citation type="journal article" date="2016" name="Genome Announc.">
        <title>Draft Genome Sequences of Two Novel Amoeba-Resistant Intranuclear Bacteria, 'Candidatus Berkiella cookevillensis' and 'Candidatus Berkiella aquae'.</title>
        <authorList>
            <person name="Mehari Y.T."/>
            <person name="Arivett B.A."/>
            <person name="Farone A.L."/>
            <person name="Gunderson J.H."/>
            <person name="Farone M.B."/>
        </authorList>
    </citation>
    <scope>NUCLEOTIDE SEQUENCE</scope>
    <source>
        <strain evidence="4">HT99</strain>
    </source>
</reference>
<reference evidence="4" key="3">
    <citation type="submission" date="2021-06" db="EMBL/GenBank/DDBJ databases">
        <title>Genomic Description and Analysis of Intracellular Bacteria, Candidatus Berkiella cookevillensis and Candidatus Berkiella aquae.</title>
        <authorList>
            <person name="Kidane D.T."/>
            <person name="Mehari Y.T."/>
            <person name="Rice F.C."/>
            <person name="Arivett B.A."/>
            <person name="Farone A.L."/>
            <person name="Berk S.G."/>
            <person name="Farone M.B."/>
        </authorList>
    </citation>
    <scope>NUCLEOTIDE SEQUENCE</scope>
    <source>
        <strain evidence="4">HT99</strain>
    </source>
</reference>
<comment type="caution">
    <text evidence="3">The sequence shown here is derived from an EMBL/GenBank/DDBJ whole genome shotgun (WGS) entry which is preliminary data.</text>
</comment>
<dbReference type="OrthoDB" id="9811006at2"/>
<feature type="domain" description="Lipid/polyisoprenoid-binding YceI-like" evidence="2">
    <location>
        <begin position="24"/>
        <end position="187"/>
    </location>
</feature>
<dbReference type="SMART" id="SM00867">
    <property type="entry name" value="YceI"/>
    <property type="match status" value="1"/>
</dbReference>